<protein>
    <recommendedName>
        <fullName evidence="3 9">Flagellar biosynthetic protein FliR</fullName>
    </recommendedName>
</protein>
<evidence type="ECO:0000256" key="7">
    <source>
        <dbReference type="ARBA" id="ARBA00023136"/>
    </source>
</evidence>
<keyword evidence="11" id="KW-0966">Cell projection</keyword>
<evidence type="ECO:0000256" key="8">
    <source>
        <dbReference type="ARBA" id="ARBA00023143"/>
    </source>
</evidence>
<sequence>MTLELSYLPLVATLFMFLFARLGTMLMLVPALGETAIPTRVRLTLAILLTFVFYPIASPLYQVDSATPLPELGLLFASEMAIGGFIGLGSRLITYALTIAGVIFASQSGLSFALAGDPTNEGQQGAIVGSFLGVLGITLVFATDTHFLVIAALNDSFTLFPPADWMPVGDFAEMATRLVSGIFAIAVQMSAPFIIVGLVFYFGLGLLNKLMPQMQIFFISLPLNIALGILILFALLMTVMTWYLTHFQEAIGRFVVG</sequence>
<evidence type="ECO:0000256" key="9">
    <source>
        <dbReference type="NCBIfam" id="TIGR01400"/>
    </source>
</evidence>
<dbReference type="AlphaFoldDB" id="A0A839ALG6"/>
<dbReference type="GO" id="GO:0006605">
    <property type="term" value="P:protein targeting"/>
    <property type="evidence" value="ECO:0007669"/>
    <property type="project" value="UniProtKB-UniRule"/>
</dbReference>
<dbReference type="PANTHER" id="PTHR30065:SF8">
    <property type="entry name" value="FLAGELLAR BIOSYNTHETIC PROTEIN FLIR"/>
    <property type="match status" value="1"/>
</dbReference>
<organism evidence="11 12">
    <name type="scientific">Stappia albiluteola</name>
    <dbReference type="NCBI Taxonomy" id="2758565"/>
    <lineage>
        <taxon>Bacteria</taxon>
        <taxon>Pseudomonadati</taxon>
        <taxon>Pseudomonadota</taxon>
        <taxon>Alphaproteobacteria</taxon>
        <taxon>Hyphomicrobiales</taxon>
        <taxon>Stappiaceae</taxon>
        <taxon>Stappia</taxon>
    </lineage>
</organism>
<evidence type="ECO:0000256" key="6">
    <source>
        <dbReference type="ARBA" id="ARBA00022989"/>
    </source>
</evidence>
<feature type="transmembrane region" description="Helical" evidence="10">
    <location>
        <begin position="6"/>
        <end position="29"/>
    </location>
</feature>
<feature type="transmembrane region" description="Helical" evidence="10">
    <location>
        <begin position="216"/>
        <end position="244"/>
    </location>
</feature>
<feature type="transmembrane region" description="Helical" evidence="10">
    <location>
        <begin position="41"/>
        <end position="61"/>
    </location>
</feature>
<dbReference type="PRINTS" id="PR00953">
    <property type="entry name" value="TYPE3IMRPROT"/>
</dbReference>
<proteinExistence type="inferred from homology"/>
<dbReference type="GO" id="GO:0044780">
    <property type="term" value="P:bacterial-type flagellum assembly"/>
    <property type="evidence" value="ECO:0007669"/>
    <property type="project" value="UniProtKB-UniRule"/>
</dbReference>
<keyword evidence="5 10" id="KW-0812">Transmembrane</keyword>
<accession>A0A839ALG6</accession>
<keyword evidence="11" id="KW-0969">Cilium</keyword>
<dbReference type="NCBIfam" id="TIGR01400">
    <property type="entry name" value="fliR"/>
    <property type="match status" value="1"/>
</dbReference>
<gene>
    <name evidence="11" type="primary">fliR</name>
    <name evidence="11" type="ORF">H2509_19335</name>
</gene>
<feature type="transmembrane region" description="Helical" evidence="10">
    <location>
        <begin position="81"/>
        <end position="105"/>
    </location>
</feature>
<keyword evidence="11" id="KW-0282">Flagellum</keyword>
<dbReference type="InterPro" id="IPR006303">
    <property type="entry name" value="FliR"/>
</dbReference>
<evidence type="ECO:0000256" key="1">
    <source>
        <dbReference type="ARBA" id="ARBA00002578"/>
    </source>
</evidence>
<reference evidence="11 12" key="1">
    <citation type="submission" date="2020-07" db="EMBL/GenBank/DDBJ databases">
        <title>Stappia sp., F7233, whole genome shotgun sequencing project.</title>
        <authorList>
            <person name="Jiang S."/>
            <person name="Liu Z.W."/>
            <person name="Du Z.J."/>
        </authorList>
    </citation>
    <scope>NUCLEOTIDE SEQUENCE [LARGE SCALE GENOMIC DNA]</scope>
    <source>
        <strain evidence="11 12">F7233</strain>
    </source>
</reference>
<feature type="transmembrane region" description="Helical" evidence="10">
    <location>
        <begin position="126"/>
        <end position="154"/>
    </location>
</feature>
<evidence type="ECO:0000256" key="10">
    <source>
        <dbReference type="RuleBase" id="RU362071"/>
    </source>
</evidence>
<name>A0A839ALG6_9HYPH</name>
<evidence type="ECO:0000256" key="2">
    <source>
        <dbReference type="ARBA" id="ARBA00009772"/>
    </source>
</evidence>
<comment type="function">
    <text evidence="1 10">Role in flagellar biosynthesis.</text>
</comment>
<dbReference type="GO" id="GO:0005886">
    <property type="term" value="C:plasma membrane"/>
    <property type="evidence" value="ECO:0007669"/>
    <property type="project" value="UniProtKB-SubCell"/>
</dbReference>
<keyword evidence="6 10" id="KW-1133">Transmembrane helix</keyword>
<evidence type="ECO:0000256" key="3">
    <source>
        <dbReference type="ARBA" id="ARBA00021717"/>
    </source>
</evidence>
<dbReference type="InterPro" id="IPR002010">
    <property type="entry name" value="T3SS_IM_R"/>
</dbReference>
<keyword evidence="8 10" id="KW-0975">Bacterial flagellum</keyword>
<dbReference type="PANTHER" id="PTHR30065">
    <property type="entry name" value="FLAGELLAR BIOSYNTHETIC PROTEIN FLIR"/>
    <property type="match status" value="1"/>
</dbReference>
<dbReference type="Proteomes" id="UP000541109">
    <property type="component" value="Unassembled WGS sequence"/>
</dbReference>
<keyword evidence="7 10" id="KW-0472">Membrane</keyword>
<evidence type="ECO:0000313" key="12">
    <source>
        <dbReference type="Proteomes" id="UP000541109"/>
    </source>
</evidence>
<dbReference type="Pfam" id="PF01311">
    <property type="entry name" value="Bac_export_1"/>
    <property type="match status" value="1"/>
</dbReference>
<feature type="transmembrane region" description="Helical" evidence="10">
    <location>
        <begin position="174"/>
        <end position="204"/>
    </location>
</feature>
<dbReference type="GO" id="GO:0009425">
    <property type="term" value="C:bacterial-type flagellum basal body"/>
    <property type="evidence" value="ECO:0007669"/>
    <property type="project" value="UniProtKB-SubCell"/>
</dbReference>
<comment type="subcellular location">
    <subcellularLocation>
        <location evidence="10">Cell membrane</location>
        <topology evidence="10">Multi-pass membrane protein</topology>
    </subcellularLocation>
    <subcellularLocation>
        <location evidence="10">Bacterial flagellum basal body</location>
    </subcellularLocation>
</comment>
<evidence type="ECO:0000313" key="11">
    <source>
        <dbReference type="EMBL" id="MBA5779289.1"/>
    </source>
</evidence>
<dbReference type="RefSeq" id="WP_182168109.1">
    <property type="nucleotide sequence ID" value="NZ_JACFXV010000066.1"/>
</dbReference>
<dbReference type="EMBL" id="JACFXV010000066">
    <property type="protein sequence ID" value="MBA5779289.1"/>
    <property type="molecule type" value="Genomic_DNA"/>
</dbReference>
<keyword evidence="12" id="KW-1185">Reference proteome</keyword>
<evidence type="ECO:0000256" key="5">
    <source>
        <dbReference type="ARBA" id="ARBA00022692"/>
    </source>
</evidence>
<comment type="similarity">
    <text evidence="2 10">Belongs to the FliR/MopE/SpaR family.</text>
</comment>
<comment type="caution">
    <text evidence="11">The sequence shown here is derived from an EMBL/GenBank/DDBJ whole genome shotgun (WGS) entry which is preliminary data.</text>
</comment>
<keyword evidence="4 10" id="KW-1003">Cell membrane</keyword>
<evidence type="ECO:0000256" key="4">
    <source>
        <dbReference type="ARBA" id="ARBA00022475"/>
    </source>
</evidence>